<keyword evidence="1" id="KW-1133">Transmembrane helix</keyword>
<evidence type="ECO:0000259" key="2">
    <source>
        <dbReference type="Pfam" id="PF02517"/>
    </source>
</evidence>
<sequence>MISSSLLVCLFLLSLPGIVIFSMNLRDDTTPDKKNIPPLFTIISQLILLCIFIIVGSLLIRLINHHDAVFIDKWAEAFILGTICSIAHILIYYGVFKFYLPSDEFSKLEKHRNSIGIFTRVFYASVLEEIIFRWAALSFFYWVIHYFIEDPNITIWLAILISSIIFTASHYLGSAVIGNSKALYIYIFFGNMLVGVVCGWQFYSNGIGAAIIVHMCFHILLYPIELIVLKREKHNTNYVSK</sequence>
<evidence type="ECO:0000313" key="4">
    <source>
        <dbReference type="Proteomes" id="UP000789833"/>
    </source>
</evidence>
<dbReference type="Pfam" id="PF02517">
    <property type="entry name" value="Rce1-like"/>
    <property type="match status" value="1"/>
</dbReference>
<comment type="caution">
    <text evidence="3">The sequence shown here is derived from an EMBL/GenBank/DDBJ whole genome shotgun (WGS) entry which is preliminary data.</text>
</comment>
<feature type="transmembrane region" description="Helical" evidence="1">
    <location>
        <begin position="37"/>
        <end position="63"/>
    </location>
</feature>
<keyword evidence="1" id="KW-0812">Transmembrane</keyword>
<dbReference type="RefSeq" id="WP_230505491.1">
    <property type="nucleotide sequence ID" value="NZ_CAKJTJ010000073.1"/>
</dbReference>
<gene>
    <name evidence="3" type="ORF">BACCIP111883_04581</name>
</gene>
<feature type="transmembrane region" description="Helical" evidence="1">
    <location>
        <begin position="6"/>
        <end position="25"/>
    </location>
</feature>
<dbReference type="InterPro" id="IPR003675">
    <property type="entry name" value="Rce1/LyrA-like_dom"/>
</dbReference>
<feature type="transmembrane region" description="Helical" evidence="1">
    <location>
        <begin position="78"/>
        <end position="100"/>
    </location>
</feature>
<feature type="transmembrane region" description="Helical" evidence="1">
    <location>
        <begin position="184"/>
        <end position="203"/>
    </location>
</feature>
<feature type="transmembrane region" description="Helical" evidence="1">
    <location>
        <begin position="153"/>
        <end position="172"/>
    </location>
</feature>
<name>A0ABN8AHI1_9BACI</name>
<dbReference type="Proteomes" id="UP000789833">
    <property type="component" value="Unassembled WGS sequence"/>
</dbReference>
<feature type="transmembrane region" description="Helical" evidence="1">
    <location>
        <begin position="121"/>
        <end position="147"/>
    </location>
</feature>
<feature type="transmembrane region" description="Helical" evidence="1">
    <location>
        <begin position="209"/>
        <end position="229"/>
    </location>
</feature>
<dbReference type="EMBL" id="CAKJTJ010000073">
    <property type="protein sequence ID" value="CAG9623749.1"/>
    <property type="molecule type" value="Genomic_DNA"/>
</dbReference>
<feature type="domain" description="CAAX prenyl protease 2/Lysostaphin resistance protein A-like" evidence="2">
    <location>
        <begin position="117"/>
        <end position="219"/>
    </location>
</feature>
<evidence type="ECO:0000313" key="3">
    <source>
        <dbReference type="EMBL" id="CAG9623749.1"/>
    </source>
</evidence>
<organism evidence="3 4">
    <name type="scientific">Sutcliffiella rhizosphaerae</name>
    <dbReference type="NCBI Taxonomy" id="2880967"/>
    <lineage>
        <taxon>Bacteria</taxon>
        <taxon>Bacillati</taxon>
        <taxon>Bacillota</taxon>
        <taxon>Bacilli</taxon>
        <taxon>Bacillales</taxon>
        <taxon>Bacillaceae</taxon>
        <taxon>Sutcliffiella</taxon>
    </lineage>
</organism>
<keyword evidence="1" id="KW-0472">Membrane</keyword>
<accession>A0ABN8AHI1</accession>
<evidence type="ECO:0000256" key="1">
    <source>
        <dbReference type="SAM" id="Phobius"/>
    </source>
</evidence>
<protein>
    <recommendedName>
        <fullName evidence="2">CAAX prenyl protease 2/Lysostaphin resistance protein A-like domain-containing protein</fullName>
    </recommendedName>
</protein>
<proteinExistence type="predicted"/>
<reference evidence="3 4" key="1">
    <citation type="submission" date="2021-10" db="EMBL/GenBank/DDBJ databases">
        <authorList>
            <person name="Criscuolo A."/>
        </authorList>
    </citation>
    <scope>NUCLEOTIDE SEQUENCE [LARGE SCALE GENOMIC DNA]</scope>
    <source>
        <strain evidence="4">CIP 111883</strain>
    </source>
</reference>
<keyword evidence="4" id="KW-1185">Reference proteome</keyword>